<dbReference type="SUPFAM" id="SSF56801">
    <property type="entry name" value="Acetyl-CoA synthetase-like"/>
    <property type="match status" value="1"/>
</dbReference>
<keyword evidence="2" id="KW-0436">Ligase</keyword>
<dbReference type="GO" id="GO:0004467">
    <property type="term" value="F:long-chain fatty acid-CoA ligase activity"/>
    <property type="evidence" value="ECO:0007669"/>
    <property type="project" value="TreeGrafter"/>
</dbReference>
<evidence type="ECO:0000313" key="8">
    <source>
        <dbReference type="Proteomes" id="UP000799424"/>
    </source>
</evidence>
<protein>
    <submittedName>
        <fullName evidence="7">Acetyl-CoA synthetase-like protein</fullName>
    </submittedName>
</protein>
<keyword evidence="3" id="KW-0547">Nucleotide-binding</keyword>
<dbReference type="PROSITE" id="PS00455">
    <property type="entry name" value="AMP_BINDING"/>
    <property type="match status" value="1"/>
</dbReference>
<dbReference type="Gene3D" id="3.40.50.12780">
    <property type="entry name" value="N-terminal domain of ligase-like"/>
    <property type="match status" value="1"/>
</dbReference>
<dbReference type="GO" id="GO:0005777">
    <property type="term" value="C:peroxisome"/>
    <property type="evidence" value="ECO:0007669"/>
    <property type="project" value="TreeGrafter"/>
</dbReference>
<dbReference type="Proteomes" id="UP000799424">
    <property type="component" value="Unassembled WGS sequence"/>
</dbReference>
<dbReference type="InterPro" id="IPR000873">
    <property type="entry name" value="AMP-dep_synth/lig_dom"/>
</dbReference>
<sequence length="668" mass="74288">MPALPLIVPAVAAGIAYLNARHGISYDISLLSAGGRSAVNGALNERRDRLNLFYELESHATSNRSNNTWIVFQGQTWTYAQAYDIVLRYGAWLKSQGVEKDEIVAIDFVNSDAFIWFWFGLWSIGAKPAFINYNLTGKSLVHTIETSTARLVIVDEAGRDKFSKEVMKEHGFTRLQEQKYSFETDAGALRQAVRNQTTVPHPLEAARIETKVQRQFQIIHFDRTLESHIFTFPPTRQLDSIRANQTRSSMAMLIYTSGTTGLPKPAVMSWGKASMGSRLMSSWLGVNADDVVYTSMPLYHSSASVLGVCTALNAGSAICISAKFSHKTFWLEVHASNATIIHYVGETCRYLLSAPASPLDKKHNLRAAYGNGLRPDVWEPFKERFNIPTIYEFYAATESPGGLFNRSSNAFSSGAIGRSGTLASLLFSSGLALVRLDTSTSPPTPIRNPSTHLCLLADPNEPGELLFALDPHNIPRKFQGYFNNPSANDSKILRNVKRKGDAWYRSGDVLRRDTQGRWWWVDRVGDTFRWKAENVSTAEVAQVLGKLDAIQEACVYGVQVPGHDGRAGCAAVVLKQGKDTSMDEVLNGLAQHVVKELPGFARPIWIRVTRELDTTGTMKVQKQGLQEEGIDLGVVEGRGDVLFWLREGKYVRFMRKDWERVQGGGVKL</sequence>
<dbReference type="GO" id="GO:0044539">
    <property type="term" value="P:long-chain fatty acid import into cell"/>
    <property type="evidence" value="ECO:0007669"/>
    <property type="project" value="TreeGrafter"/>
</dbReference>
<dbReference type="OrthoDB" id="10253869at2759"/>
<proteinExistence type="inferred from homology"/>
<evidence type="ECO:0000259" key="6">
    <source>
        <dbReference type="Pfam" id="PF13193"/>
    </source>
</evidence>
<name>A0A6A6ZT17_9PLEO</name>
<evidence type="ECO:0000256" key="4">
    <source>
        <dbReference type="ARBA" id="ARBA00022840"/>
    </source>
</evidence>
<dbReference type="AlphaFoldDB" id="A0A6A6ZT17"/>
<keyword evidence="8" id="KW-1185">Reference proteome</keyword>
<dbReference type="PANTHER" id="PTHR43107">
    <property type="entry name" value="LONG-CHAIN FATTY ACID TRANSPORT PROTEIN"/>
    <property type="match status" value="1"/>
</dbReference>
<feature type="domain" description="AMP-binding enzyme C-terminal" evidence="6">
    <location>
        <begin position="539"/>
        <end position="619"/>
    </location>
</feature>
<accession>A0A6A6ZT17</accession>
<dbReference type="Gene3D" id="3.30.300.30">
    <property type="match status" value="1"/>
</dbReference>
<organism evidence="7 8">
    <name type="scientific">Ophiobolus disseminans</name>
    <dbReference type="NCBI Taxonomy" id="1469910"/>
    <lineage>
        <taxon>Eukaryota</taxon>
        <taxon>Fungi</taxon>
        <taxon>Dikarya</taxon>
        <taxon>Ascomycota</taxon>
        <taxon>Pezizomycotina</taxon>
        <taxon>Dothideomycetes</taxon>
        <taxon>Pleosporomycetidae</taxon>
        <taxon>Pleosporales</taxon>
        <taxon>Pleosporineae</taxon>
        <taxon>Phaeosphaeriaceae</taxon>
        <taxon>Ophiobolus</taxon>
    </lineage>
</organism>
<dbReference type="PANTHER" id="PTHR43107:SF15">
    <property type="entry name" value="FATTY ACID TRANSPORT PROTEIN 3, ISOFORM A"/>
    <property type="match status" value="1"/>
</dbReference>
<dbReference type="GO" id="GO:0005811">
    <property type="term" value="C:lipid droplet"/>
    <property type="evidence" value="ECO:0007669"/>
    <property type="project" value="TreeGrafter"/>
</dbReference>
<feature type="domain" description="AMP-dependent synthetase/ligase" evidence="5">
    <location>
        <begin position="62"/>
        <end position="418"/>
    </location>
</feature>
<dbReference type="InterPro" id="IPR045851">
    <property type="entry name" value="AMP-bd_C_sf"/>
</dbReference>
<reference evidence="7" key="1">
    <citation type="journal article" date="2020" name="Stud. Mycol.">
        <title>101 Dothideomycetes genomes: a test case for predicting lifestyles and emergence of pathogens.</title>
        <authorList>
            <person name="Haridas S."/>
            <person name="Albert R."/>
            <person name="Binder M."/>
            <person name="Bloem J."/>
            <person name="Labutti K."/>
            <person name="Salamov A."/>
            <person name="Andreopoulos B."/>
            <person name="Baker S."/>
            <person name="Barry K."/>
            <person name="Bills G."/>
            <person name="Bluhm B."/>
            <person name="Cannon C."/>
            <person name="Castanera R."/>
            <person name="Culley D."/>
            <person name="Daum C."/>
            <person name="Ezra D."/>
            <person name="Gonzalez J."/>
            <person name="Henrissat B."/>
            <person name="Kuo A."/>
            <person name="Liang C."/>
            <person name="Lipzen A."/>
            <person name="Lutzoni F."/>
            <person name="Magnuson J."/>
            <person name="Mondo S."/>
            <person name="Nolan M."/>
            <person name="Ohm R."/>
            <person name="Pangilinan J."/>
            <person name="Park H.-J."/>
            <person name="Ramirez L."/>
            <person name="Alfaro M."/>
            <person name="Sun H."/>
            <person name="Tritt A."/>
            <person name="Yoshinaga Y."/>
            <person name="Zwiers L.-H."/>
            <person name="Turgeon B."/>
            <person name="Goodwin S."/>
            <person name="Spatafora J."/>
            <person name="Crous P."/>
            <person name="Grigoriev I."/>
        </authorList>
    </citation>
    <scope>NUCLEOTIDE SEQUENCE</scope>
    <source>
        <strain evidence="7">CBS 113818</strain>
    </source>
</reference>
<dbReference type="EMBL" id="MU006232">
    <property type="protein sequence ID" value="KAF2823584.1"/>
    <property type="molecule type" value="Genomic_DNA"/>
</dbReference>
<dbReference type="InterPro" id="IPR025110">
    <property type="entry name" value="AMP-bd_C"/>
</dbReference>
<gene>
    <name evidence="7" type="ORF">CC86DRAFT_457914</name>
</gene>
<dbReference type="InterPro" id="IPR020845">
    <property type="entry name" value="AMP-binding_CS"/>
</dbReference>
<dbReference type="GO" id="GO:0009898">
    <property type="term" value="C:cytoplasmic side of plasma membrane"/>
    <property type="evidence" value="ECO:0007669"/>
    <property type="project" value="TreeGrafter"/>
</dbReference>
<evidence type="ECO:0000256" key="2">
    <source>
        <dbReference type="ARBA" id="ARBA00022598"/>
    </source>
</evidence>
<dbReference type="GO" id="GO:0005324">
    <property type="term" value="F:long-chain fatty acid transmembrane transporter activity"/>
    <property type="evidence" value="ECO:0007669"/>
    <property type="project" value="TreeGrafter"/>
</dbReference>
<evidence type="ECO:0000256" key="3">
    <source>
        <dbReference type="ARBA" id="ARBA00022741"/>
    </source>
</evidence>
<comment type="similarity">
    <text evidence="1">Belongs to the ATP-dependent AMP-binding enzyme family.</text>
</comment>
<keyword evidence="4" id="KW-0067">ATP-binding</keyword>
<dbReference type="InterPro" id="IPR042099">
    <property type="entry name" value="ANL_N_sf"/>
</dbReference>
<dbReference type="Pfam" id="PF00501">
    <property type="entry name" value="AMP-binding"/>
    <property type="match status" value="1"/>
</dbReference>
<evidence type="ECO:0000256" key="1">
    <source>
        <dbReference type="ARBA" id="ARBA00006432"/>
    </source>
</evidence>
<dbReference type="GO" id="GO:0005524">
    <property type="term" value="F:ATP binding"/>
    <property type="evidence" value="ECO:0007669"/>
    <property type="project" value="UniProtKB-KW"/>
</dbReference>
<evidence type="ECO:0000259" key="5">
    <source>
        <dbReference type="Pfam" id="PF00501"/>
    </source>
</evidence>
<dbReference type="FunFam" id="3.30.300.30:FF:000002">
    <property type="entry name" value="Long-chain fatty acid transport protein 1"/>
    <property type="match status" value="1"/>
</dbReference>
<evidence type="ECO:0000313" key="7">
    <source>
        <dbReference type="EMBL" id="KAF2823584.1"/>
    </source>
</evidence>
<dbReference type="Pfam" id="PF13193">
    <property type="entry name" value="AMP-binding_C"/>
    <property type="match status" value="1"/>
</dbReference>